<keyword evidence="2" id="KW-1133">Transmembrane helix</keyword>
<name>A0A1X0XWB6_9BACT</name>
<dbReference type="Proteomes" id="UP000193136">
    <property type="component" value="Unassembled WGS sequence"/>
</dbReference>
<keyword evidence="2" id="KW-0472">Membrane</keyword>
<evidence type="ECO:0000313" key="4">
    <source>
        <dbReference type="Proteomes" id="UP000193136"/>
    </source>
</evidence>
<dbReference type="AlphaFoldDB" id="A0A1X0XWB6"/>
<proteinExistence type="predicted"/>
<gene>
    <name evidence="3" type="ORF">B5V00_14155</name>
</gene>
<reference evidence="3 4" key="1">
    <citation type="submission" date="2017-03" db="EMBL/GenBank/DDBJ databases">
        <title>Genome sequence of Geothermobacter sp. EPR-M, Deep-Sea Iron Reducer.</title>
        <authorList>
            <person name="Tully B."/>
            <person name="Savalia P."/>
            <person name="Abuyen K."/>
            <person name="Baughan C."/>
            <person name="Romero E."/>
            <person name="Ronkowski C."/>
            <person name="Torres B."/>
            <person name="Tremblay J."/>
            <person name="Trujillo A."/>
            <person name="Tyler M."/>
            <person name="Perez-Rodriguez I."/>
            <person name="Amend J."/>
        </authorList>
    </citation>
    <scope>NUCLEOTIDE SEQUENCE [LARGE SCALE GENOMIC DNA]</scope>
    <source>
        <strain evidence="3 4">EPR-M</strain>
    </source>
</reference>
<feature type="compositionally biased region" description="Low complexity" evidence="1">
    <location>
        <begin position="169"/>
        <end position="188"/>
    </location>
</feature>
<organism evidence="3 4">
    <name type="scientific">Geothermobacter hydrogeniphilus</name>
    <dbReference type="NCBI Taxonomy" id="1969733"/>
    <lineage>
        <taxon>Bacteria</taxon>
        <taxon>Pseudomonadati</taxon>
        <taxon>Thermodesulfobacteriota</taxon>
        <taxon>Desulfuromonadia</taxon>
        <taxon>Desulfuromonadales</taxon>
        <taxon>Geothermobacteraceae</taxon>
        <taxon>Geothermobacter</taxon>
    </lineage>
</organism>
<dbReference type="EMBL" id="NAAD01000021">
    <property type="protein sequence ID" value="ORJ57156.1"/>
    <property type="molecule type" value="Genomic_DNA"/>
</dbReference>
<evidence type="ECO:0000256" key="1">
    <source>
        <dbReference type="SAM" id="MobiDB-lite"/>
    </source>
</evidence>
<protein>
    <recommendedName>
        <fullName evidence="5">Type II secretory pathway, pseudopilin PulG</fullName>
    </recommendedName>
</protein>
<feature type="transmembrane region" description="Helical" evidence="2">
    <location>
        <begin position="20"/>
        <end position="41"/>
    </location>
</feature>
<keyword evidence="4" id="KW-1185">Reference proteome</keyword>
<comment type="caution">
    <text evidence="3">The sequence shown here is derived from an EMBL/GenBank/DDBJ whole genome shotgun (WGS) entry which is preliminary data.</text>
</comment>
<sequence length="207" mass="23116">MRTSVDKRIRPLRNQHGITLMIVLVMVVIMGLSMGIAGSTWRTVVQRAKEQELLFRGDQYRRAIESYFSVKHGGKTGLLPSSLEDLLKDPRFPGTVRHIRKLYKDPMTGEDFVIIKDKRSGGRIKGVRSDSKQVPFKKDGFAKEYEKFADAASYREWEFVFEPPRSGNRRVAPGRPGQARPGQPRGVQVPPPSSGAGTPGLPPTEGN</sequence>
<keyword evidence="2" id="KW-0812">Transmembrane</keyword>
<evidence type="ECO:0008006" key="5">
    <source>
        <dbReference type="Google" id="ProtNLM"/>
    </source>
</evidence>
<feature type="region of interest" description="Disordered" evidence="1">
    <location>
        <begin position="163"/>
        <end position="207"/>
    </location>
</feature>
<dbReference type="STRING" id="1969733.B5V00_14155"/>
<dbReference type="RefSeq" id="WP_085011472.1">
    <property type="nucleotide sequence ID" value="NZ_NAAD01000021.1"/>
</dbReference>
<evidence type="ECO:0000313" key="3">
    <source>
        <dbReference type="EMBL" id="ORJ57156.1"/>
    </source>
</evidence>
<evidence type="ECO:0000256" key="2">
    <source>
        <dbReference type="SAM" id="Phobius"/>
    </source>
</evidence>
<dbReference type="OrthoDB" id="5608857at2"/>
<accession>A0A1X0XWB6</accession>